<feature type="signal peptide" evidence="1">
    <location>
        <begin position="1"/>
        <end position="24"/>
    </location>
</feature>
<dbReference type="AlphaFoldDB" id="A0AAF0ZGX9"/>
<keyword evidence="1" id="KW-0732">Signal</keyword>
<gene>
    <name evidence="2" type="ORF">SAY89_08440</name>
</gene>
<dbReference type="RefSeq" id="WP_320002266.1">
    <property type="nucleotide sequence ID" value="NZ_CP138348.1"/>
</dbReference>
<name>A0AAF0ZGX9_9CHRO</name>
<feature type="chain" id="PRO_5042247947" evidence="1">
    <location>
        <begin position="25"/>
        <end position="152"/>
    </location>
</feature>
<dbReference type="EMBL" id="CP138348">
    <property type="protein sequence ID" value="WPF90283.1"/>
    <property type="molecule type" value="Genomic_DNA"/>
</dbReference>
<evidence type="ECO:0000313" key="2">
    <source>
        <dbReference type="EMBL" id="WPF90283.1"/>
    </source>
</evidence>
<evidence type="ECO:0000256" key="1">
    <source>
        <dbReference type="SAM" id="SignalP"/>
    </source>
</evidence>
<reference evidence="2" key="1">
    <citation type="submission" date="2023-11" db="EMBL/GenBank/DDBJ databases">
        <title>Genome sequence of Cyanobacterium aponinum BCRC AL20115.</title>
        <authorList>
            <person name="Chang H.-Y."/>
            <person name="Lin K.-M."/>
            <person name="Hsueh H.-T."/>
            <person name="Chu H.-A."/>
            <person name="Kuo C.-H."/>
        </authorList>
    </citation>
    <scope>NUCLEOTIDE SEQUENCE</scope>
    <source>
        <strain evidence="2">AL20115</strain>
    </source>
</reference>
<organism evidence="2">
    <name type="scientific">Cyanobacterium aponinum AL20115</name>
    <dbReference type="NCBI Taxonomy" id="3090662"/>
    <lineage>
        <taxon>Bacteria</taxon>
        <taxon>Bacillati</taxon>
        <taxon>Cyanobacteriota</taxon>
        <taxon>Cyanophyceae</taxon>
        <taxon>Oscillatoriophycideae</taxon>
        <taxon>Chroococcales</taxon>
        <taxon>Geminocystaceae</taxon>
        <taxon>Cyanobacterium</taxon>
    </lineage>
</organism>
<protein>
    <submittedName>
        <fullName evidence="2">Uncharacterized protein</fullName>
    </submittedName>
</protein>
<sequence>MKINSKFIIFLTTINLFSFSPVLAQFPPVRKYINLTYQNNWSAEITFNGNPYMICKPNKVIGTYQITENDSGLMNVIVRGNLSTKNCQPAVDDATGWIFQETFRQDNNQLCQGRLELFDNVWLFDGAINNKKCSFSGKSYYIDTNSTFPNSN</sequence>
<accession>A0AAF0ZGX9</accession>
<proteinExistence type="predicted"/>